<dbReference type="InterPro" id="IPR000315">
    <property type="entry name" value="Znf_B-box"/>
</dbReference>
<keyword evidence="2" id="KW-0175">Coiled coil</keyword>
<feature type="compositionally biased region" description="Polar residues" evidence="3">
    <location>
        <begin position="311"/>
        <end position="349"/>
    </location>
</feature>
<protein>
    <recommendedName>
        <fullName evidence="4">B box-type domain-containing protein</fullName>
    </recommendedName>
</protein>
<evidence type="ECO:0000313" key="6">
    <source>
        <dbReference type="Proteomes" id="UP000828390"/>
    </source>
</evidence>
<accession>A0A9D4CB56</accession>
<evidence type="ECO:0000259" key="4">
    <source>
        <dbReference type="PROSITE" id="PS50119"/>
    </source>
</evidence>
<gene>
    <name evidence="5" type="ORF">DPMN_063371</name>
</gene>
<dbReference type="InterPro" id="IPR047153">
    <property type="entry name" value="TRIM45/56/19-like"/>
</dbReference>
<dbReference type="CDD" id="cd19804">
    <property type="entry name" value="Bbox1_TRIM19_C-V"/>
    <property type="match status" value="1"/>
</dbReference>
<reference evidence="5" key="1">
    <citation type="journal article" date="2019" name="bioRxiv">
        <title>The Genome of the Zebra Mussel, Dreissena polymorpha: A Resource for Invasive Species Research.</title>
        <authorList>
            <person name="McCartney M.A."/>
            <person name="Auch B."/>
            <person name="Kono T."/>
            <person name="Mallez S."/>
            <person name="Zhang Y."/>
            <person name="Obille A."/>
            <person name="Becker A."/>
            <person name="Abrahante J.E."/>
            <person name="Garbe J."/>
            <person name="Badalamenti J.P."/>
            <person name="Herman A."/>
            <person name="Mangelson H."/>
            <person name="Liachko I."/>
            <person name="Sullivan S."/>
            <person name="Sone E.D."/>
            <person name="Koren S."/>
            <person name="Silverstein K.A.T."/>
            <person name="Beckman K.B."/>
            <person name="Gohl D.M."/>
        </authorList>
    </citation>
    <scope>NUCLEOTIDE SEQUENCE</scope>
    <source>
        <strain evidence="5">Duluth1</strain>
        <tissue evidence="5">Whole animal</tissue>
    </source>
</reference>
<dbReference type="Gene3D" id="2.120.10.30">
    <property type="entry name" value="TolB, C-terminal domain"/>
    <property type="match status" value="1"/>
</dbReference>
<dbReference type="PANTHER" id="PTHR25462">
    <property type="entry name" value="BONUS, ISOFORM C-RELATED"/>
    <property type="match status" value="1"/>
</dbReference>
<feature type="coiled-coil region" evidence="2">
    <location>
        <begin position="128"/>
        <end position="194"/>
    </location>
</feature>
<feature type="domain" description="B box-type" evidence="4">
    <location>
        <begin position="24"/>
        <end position="64"/>
    </location>
</feature>
<feature type="compositionally biased region" description="Low complexity" evidence="3">
    <location>
        <begin position="293"/>
        <end position="310"/>
    </location>
</feature>
<keyword evidence="1" id="KW-0479">Metal-binding</keyword>
<evidence type="ECO:0000256" key="2">
    <source>
        <dbReference type="SAM" id="Coils"/>
    </source>
</evidence>
<dbReference type="Proteomes" id="UP000828390">
    <property type="component" value="Unassembled WGS sequence"/>
</dbReference>
<dbReference type="CDD" id="cd19756">
    <property type="entry name" value="Bbox2"/>
    <property type="match status" value="1"/>
</dbReference>
<dbReference type="PANTHER" id="PTHR25462:SF296">
    <property type="entry name" value="MEIOTIC P26, ISOFORM F"/>
    <property type="match status" value="1"/>
</dbReference>
<comment type="caution">
    <text evidence="5">The sequence shown here is derived from an EMBL/GenBank/DDBJ whole genome shotgun (WGS) entry which is preliminary data.</text>
</comment>
<dbReference type="Pfam" id="PF00643">
    <property type="entry name" value="zf-B_box"/>
    <property type="match status" value="1"/>
</dbReference>
<dbReference type="SMART" id="SM00336">
    <property type="entry name" value="BBOX"/>
    <property type="match status" value="2"/>
</dbReference>
<evidence type="ECO:0000313" key="5">
    <source>
        <dbReference type="EMBL" id="KAH3720472.1"/>
    </source>
</evidence>
<sequence>MASNLESSIHRGSESFFDFSCFPCQENDRNTEAEFYCGDCSKFYCSKCVEYHNYLYKKHEILDKTNISQWPETNVGEQEICQEHKKEKLTGFCEDHSQLICHACHVHTHQLCSHVVLIADKVKDLNQKRDLEQLSATLNTQHQQLIKKKHDFEENLQSLEKSYKKILEEINALRKTINDALDQLEKNTKKALDTLLVNVKTSIRNDIENCNKSIKNISCLQENLLTSKDKKEALSFIKYRKCLDQSLKVEASLQDMTANNERTLTFNPDRTIQQTLSALSGLGQILSTVKQSQPTKRTTQNTNTRQNTPKACSQSDPGNQTASRLKVNTSIPESSSSRHYSPGNQNSHLPKSGLVSDPVSSSSHQLVQGHQPGALSKPDQIIKVKSSKKYSVKNEGDLDICYINGICETASGELVITDQYNNKVKLLDQTYNVVAHYDLPSTPRSMCSIDTSLVAVTVGYKQVHAIRVTNDQLIKDRILKLQHHCNGIAHEHGNLYITDGTALYHYTLDGRLVREMYKDTSVTSCAVSPDGDRIYVTNNNSKELVTLSRDGTVISTLTVPDLSSLIGGLPGLHVTDSGQVLVCGYFTDTIIQVDRDGRQILAEVVTKNNGVILPVSVYYSKHTRSIIVGVYSNNDIIAFKEQ</sequence>
<dbReference type="Gene3D" id="3.30.160.60">
    <property type="entry name" value="Classic Zinc Finger"/>
    <property type="match status" value="1"/>
</dbReference>
<dbReference type="PROSITE" id="PS50119">
    <property type="entry name" value="ZF_BBOX"/>
    <property type="match status" value="2"/>
</dbReference>
<dbReference type="AlphaFoldDB" id="A0A9D4CB56"/>
<organism evidence="5 6">
    <name type="scientific">Dreissena polymorpha</name>
    <name type="common">Zebra mussel</name>
    <name type="synonym">Mytilus polymorpha</name>
    <dbReference type="NCBI Taxonomy" id="45954"/>
    <lineage>
        <taxon>Eukaryota</taxon>
        <taxon>Metazoa</taxon>
        <taxon>Spiralia</taxon>
        <taxon>Lophotrochozoa</taxon>
        <taxon>Mollusca</taxon>
        <taxon>Bivalvia</taxon>
        <taxon>Autobranchia</taxon>
        <taxon>Heteroconchia</taxon>
        <taxon>Euheterodonta</taxon>
        <taxon>Imparidentia</taxon>
        <taxon>Neoheterodontei</taxon>
        <taxon>Myida</taxon>
        <taxon>Dreissenoidea</taxon>
        <taxon>Dreissenidae</taxon>
        <taxon>Dreissena</taxon>
    </lineage>
</organism>
<dbReference type="SUPFAM" id="SSF57845">
    <property type="entry name" value="B-box zinc-binding domain"/>
    <property type="match status" value="1"/>
</dbReference>
<dbReference type="GO" id="GO:0008270">
    <property type="term" value="F:zinc ion binding"/>
    <property type="evidence" value="ECO:0007669"/>
    <property type="project" value="UniProtKB-KW"/>
</dbReference>
<feature type="region of interest" description="Disordered" evidence="3">
    <location>
        <begin position="288"/>
        <end position="380"/>
    </location>
</feature>
<feature type="domain" description="B box-type" evidence="4">
    <location>
        <begin position="76"/>
        <end position="119"/>
    </location>
</feature>
<dbReference type="InterPro" id="IPR011042">
    <property type="entry name" value="6-blade_b-propeller_TolB-like"/>
</dbReference>
<dbReference type="EMBL" id="JAIWYP010000013">
    <property type="protein sequence ID" value="KAH3720472.1"/>
    <property type="molecule type" value="Genomic_DNA"/>
</dbReference>
<keyword evidence="6" id="KW-1185">Reference proteome</keyword>
<evidence type="ECO:0000256" key="3">
    <source>
        <dbReference type="SAM" id="MobiDB-lite"/>
    </source>
</evidence>
<dbReference type="SUPFAM" id="SSF63829">
    <property type="entry name" value="Calcium-dependent phosphotriesterase"/>
    <property type="match status" value="1"/>
</dbReference>
<name>A0A9D4CB56_DREPO</name>
<keyword evidence="1" id="KW-0863">Zinc-finger</keyword>
<keyword evidence="1" id="KW-0862">Zinc</keyword>
<reference evidence="5" key="2">
    <citation type="submission" date="2020-11" db="EMBL/GenBank/DDBJ databases">
        <authorList>
            <person name="McCartney M.A."/>
            <person name="Auch B."/>
            <person name="Kono T."/>
            <person name="Mallez S."/>
            <person name="Becker A."/>
            <person name="Gohl D.M."/>
            <person name="Silverstein K.A.T."/>
            <person name="Koren S."/>
            <person name="Bechman K.B."/>
            <person name="Herman A."/>
            <person name="Abrahante J.E."/>
            <person name="Garbe J."/>
        </authorList>
    </citation>
    <scope>NUCLEOTIDE SEQUENCE</scope>
    <source>
        <strain evidence="5">Duluth1</strain>
        <tissue evidence="5">Whole animal</tissue>
    </source>
</reference>
<feature type="compositionally biased region" description="Low complexity" evidence="3">
    <location>
        <begin position="352"/>
        <end position="363"/>
    </location>
</feature>
<proteinExistence type="predicted"/>
<evidence type="ECO:0000256" key="1">
    <source>
        <dbReference type="PROSITE-ProRule" id="PRU00024"/>
    </source>
</evidence>